<proteinExistence type="inferred from homology"/>
<evidence type="ECO:0000313" key="6">
    <source>
        <dbReference type="Proteomes" id="UP001634394"/>
    </source>
</evidence>
<dbReference type="InterPro" id="IPR029058">
    <property type="entry name" value="AB_hydrolase_fold"/>
</dbReference>
<feature type="domain" description="Carboxylesterase type B" evidence="4">
    <location>
        <begin position="27"/>
        <end position="529"/>
    </location>
</feature>
<keyword evidence="2 3" id="KW-0378">Hydrolase</keyword>
<dbReference type="InterPro" id="IPR019819">
    <property type="entry name" value="Carboxylesterase_B_CS"/>
</dbReference>
<comment type="caution">
    <text evidence="5">The sequence shown here is derived from an EMBL/GenBank/DDBJ whole genome shotgun (WGS) entry which is preliminary data.</text>
</comment>
<dbReference type="Proteomes" id="UP001634394">
    <property type="component" value="Unassembled WGS sequence"/>
</dbReference>
<dbReference type="InterPro" id="IPR050309">
    <property type="entry name" value="Type-B_Carboxylest/Lipase"/>
</dbReference>
<evidence type="ECO:0000256" key="3">
    <source>
        <dbReference type="RuleBase" id="RU361235"/>
    </source>
</evidence>
<accession>A0ABD3V8N6</accession>
<dbReference type="Pfam" id="PF00135">
    <property type="entry name" value="COesterase"/>
    <property type="match status" value="1"/>
</dbReference>
<reference evidence="5 6" key="1">
    <citation type="submission" date="2024-11" db="EMBL/GenBank/DDBJ databases">
        <title>Chromosome-level genome assembly of the freshwater bivalve Anodonta woodiana.</title>
        <authorList>
            <person name="Chen X."/>
        </authorList>
    </citation>
    <scope>NUCLEOTIDE SEQUENCE [LARGE SCALE GENOMIC DNA]</scope>
    <source>
        <strain evidence="5">MN2024</strain>
        <tissue evidence="5">Gills</tissue>
    </source>
</reference>
<dbReference type="SUPFAM" id="SSF53474">
    <property type="entry name" value="alpha/beta-Hydrolases"/>
    <property type="match status" value="1"/>
</dbReference>
<evidence type="ECO:0000259" key="4">
    <source>
        <dbReference type="Pfam" id="PF00135"/>
    </source>
</evidence>
<sequence>MNIIKRVFFVIYTLFRYCFDEIISTSDPVVMTSCGPVAGLNDDGAFSFRGVPYALPPIGNLRWKPPTPLNKSQHTCWSGVYQAKTFGNTCFQRDPYNSSMYMGSEDCLYLNVYTPSINHSAKLPVMVWVHGGSLQMSNANWPTYSPTSKLANETNIVYVGMNYRLHAFGFMALKTLADVSPTGTSGNYGLMDVILALKWVQENIEQFGGDPTKVTLFGQSSGGSIMFALLASPLCQGLFQKAWLLSASPVLNKTAAEAFKDNEIFMKNTGCSDVNCLYSLTSEAVTKGVPWDVYPYWAMSDQGDLPTNGHFDGAIIIVDGVILKQPPFEAWKMGTKVDVPCLIGTLANENDYDPGPVDLKEWDWNKYRDYVGSKLSTFGDHDVTSALSLYPTGFITPEYQFTSMVSDLRVNCPNDVMTSLARKYFREPVYRYVATAWPSQPVHAVGLPFAASYSFHMWDVFAFFGTIDQYINPMKESDIQWQNNVRKEVLSFVHSGHPATPIWNANVTAILSHNTNITNTFHPDQCSFWNEAGFFAYGWIN</sequence>
<evidence type="ECO:0000256" key="2">
    <source>
        <dbReference type="ARBA" id="ARBA00022801"/>
    </source>
</evidence>
<organism evidence="5 6">
    <name type="scientific">Sinanodonta woodiana</name>
    <name type="common">Chinese pond mussel</name>
    <name type="synonym">Anodonta woodiana</name>
    <dbReference type="NCBI Taxonomy" id="1069815"/>
    <lineage>
        <taxon>Eukaryota</taxon>
        <taxon>Metazoa</taxon>
        <taxon>Spiralia</taxon>
        <taxon>Lophotrochozoa</taxon>
        <taxon>Mollusca</taxon>
        <taxon>Bivalvia</taxon>
        <taxon>Autobranchia</taxon>
        <taxon>Heteroconchia</taxon>
        <taxon>Palaeoheterodonta</taxon>
        <taxon>Unionida</taxon>
        <taxon>Unionoidea</taxon>
        <taxon>Unionidae</taxon>
        <taxon>Unioninae</taxon>
        <taxon>Sinanodonta</taxon>
    </lineage>
</organism>
<dbReference type="InterPro" id="IPR019826">
    <property type="entry name" value="Carboxylesterase_B_AS"/>
</dbReference>
<dbReference type="EMBL" id="JBJQND010000013">
    <property type="protein sequence ID" value="KAL3857138.1"/>
    <property type="molecule type" value="Genomic_DNA"/>
</dbReference>
<dbReference type="PROSITE" id="PS00941">
    <property type="entry name" value="CARBOXYLESTERASE_B_2"/>
    <property type="match status" value="1"/>
</dbReference>
<gene>
    <name evidence="5" type="ORF">ACJMK2_011833</name>
</gene>
<dbReference type="AlphaFoldDB" id="A0ABD3V8N6"/>
<dbReference type="Gene3D" id="3.40.50.1820">
    <property type="entry name" value="alpha/beta hydrolase"/>
    <property type="match status" value="1"/>
</dbReference>
<evidence type="ECO:0000313" key="5">
    <source>
        <dbReference type="EMBL" id="KAL3857138.1"/>
    </source>
</evidence>
<dbReference type="InterPro" id="IPR002018">
    <property type="entry name" value="CarbesteraseB"/>
</dbReference>
<comment type="similarity">
    <text evidence="1 3">Belongs to the type-B carboxylesterase/lipase family.</text>
</comment>
<dbReference type="PROSITE" id="PS00122">
    <property type="entry name" value="CARBOXYLESTERASE_B_1"/>
    <property type="match status" value="1"/>
</dbReference>
<evidence type="ECO:0000256" key="1">
    <source>
        <dbReference type="ARBA" id="ARBA00005964"/>
    </source>
</evidence>
<name>A0ABD3V8N6_SINWO</name>
<keyword evidence="6" id="KW-1185">Reference proteome</keyword>
<dbReference type="PANTHER" id="PTHR11559">
    <property type="entry name" value="CARBOXYLESTERASE"/>
    <property type="match status" value="1"/>
</dbReference>
<dbReference type="EC" id="3.1.1.-" evidence="3"/>
<protein>
    <recommendedName>
        <fullName evidence="3">Carboxylic ester hydrolase</fullName>
        <ecNumber evidence="3">3.1.1.-</ecNumber>
    </recommendedName>
</protein>
<dbReference type="GO" id="GO:0016787">
    <property type="term" value="F:hydrolase activity"/>
    <property type="evidence" value="ECO:0007669"/>
    <property type="project" value="UniProtKB-KW"/>
</dbReference>